<reference evidence="2" key="1">
    <citation type="submission" date="2023-06" db="EMBL/GenBank/DDBJ databases">
        <authorList>
            <person name="Kurt Z."/>
        </authorList>
    </citation>
    <scope>NUCLEOTIDE SEQUENCE</scope>
</reference>
<evidence type="ECO:0000313" key="3">
    <source>
        <dbReference type="EMBL" id="CAL6053852.1"/>
    </source>
</evidence>
<keyword evidence="1" id="KW-0175">Coiled coil</keyword>
<accession>A0AA86Q327</accession>
<reference evidence="3 4" key="2">
    <citation type="submission" date="2024-07" db="EMBL/GenBank/DDBJ databases">
        <authorList>
            <person name="Akdeniz Z."/>
        </authorList>
    </citation>
    <scope>NUCLEOTIDE SEQUENCE [LARGE SCALE GENOMIC DNA]</scope>
</reference>
<sequence>MLPPPNIKQPISQLGKTGVKFGTKQAPVDPNERHLVIEIIPLQGKKKQRRTQSQLYVGDVNAKNSEMRNRMIQCEVALGNNYTNYCDLVDIAERNEIQLQEIQQLCENQQKQLEAFGEDCKSCKEQISNLEIKQEPPKGLDKIQATYQQLEKDSTLKLDVINDLITNLKHINFHDLQNRQQRAAQDISKTSKLITLNQKLNLQQRVKLEENGFANMIGQEDIQKQLSELKDETKALKRKIMDLMM</sequence>
<organism evidence="2">
    <name type="scientific">Hexamita inflata</name>
    <dbReference type="NCBI Taxonomy" id="28002"/>
    <lineage>
        <taxon>Eukaryota</taxon>
        <taxon>Metamonada</taxon>
        <taxon>Diplomonadida</taxon>
        <taxon>Hexamitidae</taxon>
        <taxon>Hexamitinae</taxon>
        <taxon>Hexamita</taxon>
    </lineage>
</organism>
<dbReference type="EMBL" id="CAXDID020000199">
    <property type="protein sequence ID" value="CAL6053852.1"/>
    <property type="molecule type" value="Genomic_DNA"/>
</dbReference>
<evidence type="ECO:0000313" key="4">
    <source>
        <dbReference type="Proteomes" id="UP001642409"/>
    </source>
</evidence>
<name>A0AA86Q327_9EUKA</name>
<keyword evidence="4" id="KW-1185">Reference proteome</keyword>
<dbReference type="AlphaFoldDB" id="A0AA86Q327"/>
<gene>
    <name evidence="2" type="ORF">HINF_LOCUS38944</name>
    <name evidence="3" type="ORF">HINF_LOCUS45708</name>
</gene>
<comment type="caution">
    <text evidence="2">The sequence shown here is derived from an EMBL/GenBank/DDBJ whole genome shotgun (WGS) entry which is preliminary data.</text>
</comment>
<evidence type="ECO:0000313" key="2">
    <source>
        <dbReference type="EMBL" id="CAI9951299.1"/>
    </source>
</evidence>
<feature type="coiled-coil region" evidence="1">
    <location>
        <begin position="92"/>
        <end position="133"/>
    </location>
</feature>
<proteinExistence type="predicted"/>
<dbReference type="EMBL" id="CATOUU010000823">
    <property type="protein sequence ID" value="CAI9951299.1"/>
    <property type="molecule type" value="Genomic_DNA"/>
</dbReference>
<evidence type="ECO:0000256" key="1">
    <source>
        <dbReference type="SAM" id="Coils"/>
    </source>
</evidence>
<protein>
    <submittedName>
        <fullName evidence="3">Hypothetical_protein</fullName>
    </submittedName>
</protein>
<dbReference type="Proteomes" id="UP001642409">
    <property type="component" value="Unassembled WGS sequence"/>
</dbReference>